<gene>
    <name evidence="2" type="ORF">HGK34_08360</name>
</gene>
<sequence>MRSSPAHRTPSRPSAAARRTGYLVTVLIEVIMLGLIHLWPGWESVPFLTAQTGEVLTPVNASLVAGIVANLLYTITDPPWLRAAGDIVVTAVGLVAILAVWSVFPFDFTGQSFDWALVVRVLLVVAVVGSAISIVVSLVRLMFPGSARR</sequence>
<evidence type="ECO:0000313" key="2">
    <source>
        <dbReference type="EMBL" id="MBL0886281.1"/>
    </source>
</evidence>
<protein>
    <submittedName>
        <fullName evidence="2">Uncharacterized protein</fullName>
    </submittedName>
</protein>
<evidence type="ECO:0000256" key="1">
    <source>
        <dbReference type="SAM" id="Phobius"/>
    </source>
</evidence>
<feature type="transmembrane region" description="Helical" evidence="1">
    <location>
        <begin position="116"/>
        <end position="143"/>
    </location>
</feature>
<dbReference type="EMBL" id="JABBYC010000010">
    <property type="protein sequence ID" value="MBL0886281.1"/>
    <property type="molecule type" value="Genomic_DNA"/>
</dbReference>
<keyword evidence="1" id="KW-0812">Transmembrane</keyword>
<organism evidence="2 3">
    <name type="scientific">Myceligenerans indicum</name>
    <dbReference type="NCBI Taxonomy" id="2593663"/>
    <lineage>
        <taxon>Bacteria</taxon>
        <taxon>Bacillati</taxon>
        <taxon>Actinomycetota</taxon>
        <taxon>Actinomycetes</taxon>
        <taxon>Micrococcales</taxon>
        <taxon>Promicromonosporaceae</taxon>
        <taxon>Myceligenerans</taxon>
    </lineage>
</organism>
<keyword evidence="3" id="KW-1185">Reference proteome</keyword>
<dbReference type="Proteomes" id="UP000675409">
    <property type="component" value="Unassembled WGS sequence"/>
</dbReference>
<comment type="caution">
    <text evidence="2">The sequence shown here is derived from an EMBL/GenBank/DDBJ whole genome shotgun (WGS) entry which is preliminary data.</text>
</comment>
<feature type="transmembrane region" description="Helical" evidence="1">
    <location>
        <begin position="59"/>
        <end position="76"/>
    </location>
</feature>
<feature type="transmembrane region" description="Helical" evidence="1">
    <location>
        <begin position="83"/>
        <end position="104"/>
    </location>
</feature>
<keyword evidence="1" id="KW-0472">Membrane</keyword>
<feature type="transmembrane region" description="Helical" evidence="1">
    <location>
        <begin position="21"/>
        <end position="39"/>
    </location>
</feature>
<evidence type="ECO:0000313" key="3">
    <source>
        <dbReference type="Proteomes" id="UP000675409"/>
    </source>
</evidence>
<accession>A0ABS1LJ80</accession>
<proteinExistence type="predicted"/>
<dbReference type="RefSeq" id="WP_201846127.1">
    <property type="nucleotide sequence ID" value="NZ_JABBYC010000010.1"/>
</dbReference>
<name>A0ABS1LJ80_9MICO</name>
<keyword evidence="1" id="KW-1133">Transmembrane helix</keyword>
<reference evidence="2 3" key="1">
    <citation type="journal article" date="2021" name="Arch. Microbiol.">
        <title>Myceligenerans indicum sp. nov., an actinobacterium isolated from mangrove sediment of Sundarbans, India.</title>
        <authorList>
            <person name="Asha K."/>
            <person name="Bhadury P."/>
        </authorList>
    </citation>
    <scope>NUCLEOTIDE SEQUENCE [LARGE SCALE GENOMIC DNA]</scope>
    <source>
        <strain evidence="2 3">I2</strain>
    </source>
</reference>